<protein>
    <recommendedName>
        <fullName evidence="10">Glycine--tRNA ligase beta subunit</fullName>
        <ecNumber evidence="10">6.1.1.14</ecNumber>
    </recommendedName>
    <alternativeName>
        <fullName evidence="10">Glycyl-tRNA synthetase beta subunit</fullName>
        <shortName evidence="10">GlyRS</shortName>
    </alternativeName>
</protein>
<keyword evidence="5 10" id="KW-0547">Nucleotide-binding</keyword>
<dbReference type="EC" id="6.1.1.14" evidence="10"/>
<dbReference type="Pfam" id="PF05746">
    <property type="entry name" value="DALR_1"/>
    <property type="match status" value="1"/>
</dbReference>
<evidence type="ECO:0000256" key="10">
    <source>
        <dbReference type="HAMAP-Rule" id="MF_00255"/>
    </source>
</evidence>
<dbReference type="PANTHER" id="PTHR30075">
    <property type="entry name" value="GLYCYL-TRNA SYNTHETASE"/>
    <property type="match status" value="1"/>
</dbReference>
<accession>A0ABM8YHH2</accession>
<dbReference type="PANTHER" id="PTHR30075:SF2">
    <property type="entry name" value="GLYCINE--TRNA LIGASE, CHLOROPLASTIC_MITOCHONDRIAL 2"/>
    <property type="match status" value="1"/>
</dbReference>
<evidence type="ECO:0000256" key="8">
    <source>
        <dbReference type="ARBA" id="ARBA00023146"/>
    </source>
</evidence>
<evidence type="ECO:0000313" key="12">
    <source>
        <dbReference type="EMBL" id="CAG9619347.1"/>
    </source>
</evidence>
<gene>
    <name evidence="10 12" type="primary">glyS</name>
    <name evidence="12" type="ORF">BACCIP111883_00114</name>
</gene>
<comment type="subcellular location">
    <subcellularLocation>
        <location evidence="1 10">Cytoplasm</location>
    </subcellularLocation>
</comment>
<evidence type="ECO:0000256" key="2">
    <source>
        <dbReference type="ARBA" id="ARBA00008226"/>
    </source>
</evidence>
<proteinExistence type="inferred from homology"/>
<comment type="subunit">
    <text evidence="10">Tetramer of two alpha and two beta subunits.</text>
</comment>
<evidence type="ECO:0000256" key="7">
    <source>
        <dbReference type="ARBA" id="ARBA00022917"/>
    </source>
</evidence>
<reference evidence="12 13" key="1">
    <citation type="submission" date="2021-10" db="EMBL/GenBank/DDBJ databases">
        <authorList>
            <person name="Criscuolo A."/>
        </authorList>
    </citation>
    <scope>NUCLEOTIDE SEQUENCE [LARGE SCALE GENOMIC DNA]</scope>
    <source>
        <strain evidence="13">CIP 111883</strain>
    </source>
</reference>
<keyword evidence="4 10" id="KW-0436">Ligase</keyword>
<dbReference type="Gene3D" id="1.10.730.10">
    <property type="entry name" value="Isoleucyl-tRNA Synthetase, Domain 1"/>
    <property type="match status" value="1"/>
</dbReference>
<dbReference type="InterPro" id="IPR006194">
    <property type="entry name" value="Gly-tRNA-synth_heterodimer"/>
</dbReference>
<dbReference type="NCBIfam" id="TIGR00211">
    <property type="entry name" value="glyS"/>
    <property type="match status" value="1"/>
</dbReference>
<keyword evidence="13" id="KW-1185">Reference proteome</keyword>
<comment type="catalytic activity">
    <reaction evidence="9 10">
        <text>tRNA(Gly) + glycine + ATP = glycyl-tRNA(Gly) + AMP + diphosphate</text>
        <dbReference type="Rhea" id="RHEA:16013"/>
        <dbReference type="Rhea" id="RHEA-COMP:9664"/>
        <dbReference type="Rhea" id="RHEA-COMP:9683"/>
        <dbReference type="ChEBI" id="CHEBI:30616"/>
        <dbReference type="ChEBI" id="CHEBI:33019"/>
        <dbReference type="ChEBI" id="CHEBI:57305"/>
        <dbReference type="ChEBI" id="CHEBI:78442"/>
        <dbReference type="ChEBI" id="CHEBI:78522"/>
        <dbReference type="ChEBI" id="CHEBI:456215"/>
        <dbReference type="EC" id="6.1.1.14"/>
    </reaction>
</comment>
<keyword evidence="8 10" id="KW-0030">Aminoacyl-tRNA synthetase</keyword>
<name>A0ABM8YHH2_9BACI</name>
<evidence type="ECO:0000256" key="4">
    <source>
        <dbReference type="ARBA" id="ARBA00022598"/>
    </source>
</evidence>
<dbReference type="PROSITE" id="PS50861">
    <property type="entry name" value="AA_TRNA_LIGASE_II_GLYAB"/>
    <property type="match status" value="1"/>
</dbReference>
<dbReference type="GO" id="GO:0004820">
    <property type="term" value="F:glycine-tRNA ligase activity"/>
    <property type="evidence" value="ECO:0007669"/>
    <property type="project" value="UniProtKB-EC"/>
</dbReference>
<dbReference type="Proteomes" id="UP000789833">
    <property type="component" value="Unassembled WGS sequence"/>
</dbReference>
<dbReference type="InterPro" id="IPR015944">
    <property type="entry name" value="Gly-tRNA-synth_bsu"/>
</dbReference>
<keyword evidence="7 10" id="KW-0648">Protein biosynthesis</keyword>
<evidence type="ECO:0000256" key="3">
    <source>
        <dbReference type="ARBA" id="ARBA00022490"/>
    </source>
</evidence>
<dbReference type="PRINTS" id="PR01045">
    <property type="entry name" value="TRNASYNTHGB"/>
</dbReference>
<keyword evidence="3 10" id="KW-0963">Cytoplasm</keyword>
<dbReference type="Pfam" id="PF02092">
    <property type="entry name" value="tRNA_synt_2f"/>
    <property type="match status" value="1"/>
</dbReference>
<comment type="similarity">
    <text evidence="2 10">Belongs to the class-II aminoacyl-tRNA synthetase family.</text>
</comment>
<comment type="caution">
    <text evidence="12">The sequence shown here is derived from an EMBL/GenBank/DDBJ whole genome shotgun (WGS) entry which is preliminary data.</text>
</comment>
<dbReference type="InterPro" id="IPR008909">
    <property type="entry name" value="DALR_anticod-bd"/>
</dbReference>
<evidence type="ECO:0000313" key="13">
    <source>
        <dbReference type="Proteomes" id="UP000789833"/>
    </source>
</evidence>
<sequence>MSKRDFLFEIGLEEMPARFVTDSMNQLHEKVAAWLANNQLPYDSIRVYSTPRRLTVLVEGLVEKQEDVTLEAKGPAKKVALAENGEWSKAAQGFTRGQGLSVEDIYFKEINGVEYVHVQKHVKGKETKELLSSISTVATSLHFPKNMRWADEELRYVRPIKWLIALFGTEIIPVEIAKVVAGRKTFGHRFLGGEMELAGAASYSTNLLANYVIVDPVERKEAIRQQLSRLSEENGWNIPVDEDLLEEVNNLVEYPTALFGTFESEFLSLPEEVLITSMKEHQRYFPVKSKDGKLLPYFVTVRNGNHENLDIVARGNEKVLRARLSDAAFFSKEDKKLVIDEAVKKLDKIVFHEEIGTTGDKVRRVQSIALSLAKLLDMDEEAIIHLSRAASIYKFDLVSHMVYEFPELQGIMGEKYAIEKGESPEVAQAINEHYMPRSAEDQTASSDIGAVLSIAEKMDTIVSFFAIGVTPTGSQDPYALRRQASGIIQTLINKEWAVSIETTVSSLVDRYISDGIAKNAKENILAELLAFFKLRVKHNLSDRGIRYDIVDALLDLPLDNVCATVRKAETLNIKKDDASFKETMESFSRVCNIAKKATSSELVQESLLQQIEEQNLYNQIKEKREQITRAANSQQFALVYEELASLKMVIDEFFDNTMVMVDDEKIRSNRLALMVELADLISIFGNVNGILVK</sequence>
<evidence type="ECO:0000256" key="6">
    <source>
        <dbReference type="ARBA" id="ARBA00022840"/>
    </source>
</evidence>
<evidence type="ECO:0000256" key="5">
    <source>
        <dbReference type="ARBA" id="ARBA00022741"/>
    </source>
</evidence>
<feature type="domain" description="DALR anticodon binding" evidence="11">
    <location>
        <begin position="585"/>
        <end position="679"/>
    </location>
</feature>
<evidence type="ECO:0000256" key="9">
    <source>
        <dbReference type="ARBA" id="ARBA00047937"/>
    </source>
</evidence>
<dbReference type="HAMAP" id="MF_00255">
    <property type="entry name" value="Gly_tRNA_synth_beta"/>
    <property type="match status" value="1"/>
</dbReference>
<organism evidence="12 13">
    <name type="scientific">Sutcliffiella rhizosphaerae</name>
    <dbReference type="NCBI Taxonomy" id="2880967"/>
    <lineage>
        <taxon>Bacteria</taxon>
        <taxon>Bacillati</taxon>
        <taxon>Bacillota</taxon>
        <taxon>Bacilli</taxon>
        <taxon>Bacillales</taxon>
        <taxon>Bacillaceae</taxon>
        <taxon>Sutcliffiella</taxon>
    </lineage>
</organism>
<dbReference type="EMBL" id="CAKJTJ010000001">
    <property type="protein sequence ID" value="CAG9619347.1"/>
    <property type="molecule type" value="Genomic_DNA"/>
</dbReference>
<evidence type="ECO:0000256" key="1">
    <source>
        <dbReference type="ARBA" id="ARBA00004496"/>
    </source>
</evidence>
<evidence type="ECO:0000259" key="11">
    <source>
        <dbReference type="Pfam" id="PF05746"/>
    </source>
</evidence>
<keyword evidence="6 10" id="KW-0067">ATP-binding</keyword>
<dbReference type="RefSeq" id="WP_230499290.1">
    <property type="nucleotide sequence ID" value="NZ_CAKJTJ010000001.1"/>
</dbReference>
<dbReference type="SUPFAM" id="SSF109604">
    <property type="entry name" value="HD-domain/PDEase-like"/>
    <property type="match status" value="1"/>
</dbReference>